<sequence length="555" mass="61431">MTVLSLCTALVLTQLAGCSGNKNAENSPENSSPPPPSTASSSPSASPEASTAAPAPELSGTIRISLANLSNKVWGAVGEAYMKKHPGVKVIVDNKPAEGYRDWLTAQFAAGTPEVDLVVNNEVADLKAAGKFVDYYPYFEKDNPYTSKKWKESFNLPAMNINLDAISAEDHLYDLSFESIQVVWVYNKEIFAKAGITDPPKTFDELLADMKKVTDAGYAGLALGGGANSFWTGRVGWLEGIYADQYMRDSVNIYRSQSNDYTYFPKIDDAWKYDPTDPYNDSNQKTTSNDLRALKAIKDKEGPYKIAGNPKWKEYIEHLKALLKFTPKGFLGLSDDQAYTLFLTGKAAATLAFPDLYWQLPKDFKDAKKTGAAGGVKPFEFGFFNMPSIEGPEVMAPARSVQIPIGYWGLVQKDAAQTDLDIDFMMYLTSPEGYKVYLEAIQNSTDASLAGPPMLRDVQLPEEMQKVFASVEPIGHFQNGPTAAGVLPRGLWDYQPSVQDMIVSIQKYLGDKITTEQYLQALQDNVDKNFEPMLKERKKELSDLDHPDVRPPERK</sequence>
<organism evidence="3 4">
    <name type="scientific">Cohnella soli</name>
    <dbReference type="NCBI Taxonomy" id="425005"/>
    <lineage>
        <taxon>Bacteria</taxon>
        <taxon>Bacillati</taxon>
        <taxon>Bacillota</taxon>
        <taxon>Bacilli</taxon>
        <taxon>Bacillales</taxon>
        <taxon>Paenibacillaceae</taxon>
        <taxon>Cohnella</taxon>
    </lineage>
</organism>
<dbReference type="EMBL" id="JBHSMI010000023">
    <property type="protein sequence ID" value="MFC5403314.1"/>
    <property type="molecule type" value="Genomic_DNA"/>
</dbReference>
<comment type="caution">
    <text evidence="3">The sequence shown here is derived from an EMBL/GenBank/DDBJ whole genome shotgun (WGS) entry which is preliminary data.</text>
</comment>
<name>A0ABW0HQ11_9BACL</name>
<dbReference type="InterPro" id="IPR006059">
    <property type="entry name" value="SBP"/>
</dbReference>
<dbReference type="RefSeq" id="WP_378132552.1">
    <property type="nucleotide sequence ID" value="NZ_JBHSMI010000023.1"/>
</dbReference>
<dbReference type="PANTHER" id="PTHR43649">
    <property type="entry name" value="ARABINOSE-BINDING PROTEIN-RELATED"/>
    <property type="match status" value="1"/>
</dbReference>
<feature type="compositionally biased region" description="Low complexity" evidence="1">
    <location>
        <begin position="38"/>
        <end position="55"/>
    </location>
</feature>
<gene>
    <name evidence="3" type="ORF">ACFPOF_11290</name>
</gene>
<feature type="chain" id="PRO_5046203011" evidence="2">
    <location>
        <begin position="25"/>
        <end position="555"/>
    </location>
</feature>
<reference evidence="4" key="1">
    <citation type="journal article" date="2019" name="Int. J. Syst. Evol. Microbiol.">
        <title>The Global Catalogue of Microorganisms (GCM) 10K type strain sequencing project: providing services to taxonomists for standard genome sequencing and annotation.</title>
        <authorList>
            <consortium name="The Broad Institute Genomics Platform"/>
            <consortium name="The Broad Institute Genome Sequencing Center for Infectious Disease"/>
            <person name="Wu L."/>
            <person name="Ma J."/>
        </authorList>
    </citation>
    <scope>NUCLEOTIDE SEQUENCE [LARGE SCALE GENOMIC DNA]</scope>
    <source>
        <strain evidence="4">CGMCC 1.18575</strain>
    </source>
</reference>
<feature type="region of interest" description="Disordered" evidence="1">
    <location>
        <begin position="19"/>
        <end position="55"/>
    </location>
</feature>
<keyword evidence="2" id="KW-0732">Signal</keyword>
<evidence type="ECO:0000313" key="4">
    <source>
        <dbReference type="Proteomes" id="UP001596113"/>
    </source>
</evidence>
<feature type="signal peptide" evidence="2">
    <location>
        <begin position="1"/>
        <end position="24"/>
    </location>
</feature>
<dbReference type="SUPFAM" id="SSF53850">
    <property type="entry name" value="Periplasmic binding protein-like II"/>
    <property type="match status" value="1"/>
</dbReference>
<accession>A0ABW0HQ11</accession>
<dbReference type="Proteomes" id="UP001596113">
    <property type="component" value="Unassembled WGS sequence"/>
</dbReference>
<proteinExistence type="predicted"/>
<protein>
    <submittedName>
        <fullName evidence="3">ABC transporter substrate-binding protein</fullName>
    </submittedName>
</protein>
<evidence type="ECO:0000313" key="3">
    <source>
        <dbReference type="EMBL" id="MFC5403314.1"/>
    </source>
</evidence>
<dbReference type="Gene3D" id="3.40.190.10">
    <property type="entry name" value="Periplasmic binding protein-like II"/>
    <property type="match status" value="1"/>
</dbReference>
<dbReference type="InterPro" id="IPR050490">
    <property type="entry name" value="Bact_solute-bd_prot1"/>
</dbReference>
<evidence type="ECO:0000256" key="1">
    <source>
        <dbReference type="SAM" id="MobiDB-lite"/>
    </source>
</evidence>
<dbReference type="Pfam" id="PF01547">
    <property type="entry name" value="SBP_bac_1"/>
    <property type="match status" value="1"/>
</dbReference>
<evidence type="ECO:0000256" key="2">
    <source>
        <dbReference type="SAM" id="SignalP"/>
    </source>
</evidence>
<keyword evidence="4" id="KW-1185">Reference proteome</keyword>